<evidence type="ECO:0008006" key="3">
    <source>
        <dbReference type="Google" id="ProtNLM"/>
    </source>
</evidence>
<evidence type="ECO:0000313" key="1">
    <source>
        <dbReference type="EMBL" id="KUN57522.1"/>
    </source>
</evidence>
<proteinExistence type="predicted"/>
<dbReference type="EMBL" id="LMWU01000071">
    <property type="protein sequence ID" value="KUN57522.1"/>
    <property type="molecule type" value="Genomic_DNA"/>
</dbReference>
<dbReference type="Proteomes" id="UP000053669">
    <property type="component" value="Unassembled WGS sequence"/>
</dbReference>
<sequence>MTGVEIAVGCVFAWAVRKGRRVAARADAELDLALDGAMDRVHGVVARRLGDDPELERLEAEAAAGQAEPSALTRQRVEAAVSRAAEQDAGFARDLDEAVAAVQEAARAAGGVVAGAYGLAVGGDLSVKAEGGSIAAGVANIRDGVRLGNPQEPGTDRS</sequence>
<evidence type="ECO:0000313" key="2">
    <source>
        <dbReference type="Proteomes" id="UP000053669"/>
    </source>
</evidence>
<accession>A0A101RKX8</accession>
<dbReference type="RefSeq" id="WP_059211563.1">
    <property type="nucleotide sequence ID" value="NZ_KQ948682.1"/>
</dbReference>
<organism evidence="1 2">
    <name type="scientific">Streptomyces canus</name>
    <dbReference type="NCBI Taxonomy" id="58343"/>
    <lineage>
        <taxon>Bacteria</taxon>
        <taxon>Bacillati</taxon>
        <taxon>Actinomycetota</taxon>
        <taxon>Actinomycetes</taxon>
        <taxon>Kitasatosporales</taxon>
        <taxon>Streptomycetaceae</taxon>
        <taxon>Streptomyces</taxon>
        <taxon>Streptomyces aurantiacus group</taxon>
    </lineage>
</organism>
<dbReference type="AlphaFoldDB" id="A0A101RKX8"/>
<gene>
    <name evidence="1" type="ORF">AQJ46_47445</name>
</gene>
<comment type="caution">
    <text evidence="1">The sequence shown here is derived from an EMBL/GenBank/DDBJ whole genome shotgun (WGS) entry which is preliminary data.</text>
</comment>
<protein>
    <recommendedName>
        <fullName evidence="3">Chromosome partitioning protein</fullName>
    </recommendedName>
</protein>
<reference evidence="1 2" key="1">
    <citation type="submission" date="2015-10" db="EMBL/GenBank/DDBJ databases">
        <title>Draft genome sequence of Streptomyces canus DSM 40017, type strain for the species Streptomyces canus.</title>
        <authorList>
            <person name="Ruckert C."/>
            <person name="Winkler A."/>
            <person name="Kalinowski J."/>
            <person name="Kampfer P."/>
            <person name="Glaeser S."/>
        </authorList>
    </citation>
    <scope>NUCLEOTIDE SEQUENCE [LARGE SCALE GENOMIC DNA]</scope>
    <source>
        <strain evidence="1 2">DSM 40017</strain>
    </source>
</reference>
<name>A0A101RKX8_9ACTN</name>